<evidence type="ECO:0000256" key="1">
    <source>
        <dbReference type="SAM" id="MobiDB-lite"/>
    </source>
</evidence>
<feature type="compositionally biased region" description="Polar residues" evidence="1">
    <location>
        <begin position="861"/>
        <end position="870"/>
    </location>
</feature>
<dbReference type="PRINTS" id="PR01217">
    <property type="entry name" value="PRICHEXTENSN"/>
</dbReference>
<evidence type="ECO:0000313" key="5">
    <source>
        <dbReference type="Proteomes" id="UP001140293"/>
    </source>
</evidence>
<dbReference type="Pfam" id="PF25547">
    <property type="entry name" value="WXG100_2"/>
    <property type="match status" value="1"/>
</dbReference>
<feature type="compositionally biased region" description="Gly residues" evidence="1">
    <location>
        <begin position="109"/>
        <end position="119"/>
    </location>
</feature>
<reference evidence="4" key="1">
    <citation type="submission" date="2020-07" db="EMBL/GenBank/DDBJ databases">
        <authorList>
            <person name="Pettersson B.M.F."/>
            <person name="Behra P.R.K."/>
            <person name="Ramesh M."/>
            <person name="Das S."/>
            <person name="Dasgupta S."/>
            <person name="Kirsebom L.A."/>
        </authorList>
    </citation>
    <scope>NUCLEOTIDE SEQUENCE</scope>
    <source>
        <strain evidence="4">DSM 44615</strain>
    </source>
</reference>
<feature type="compositionally biased region" description="Gly residues" evidence="1">
    <location>
        <begin position="458"/>
        <end position="473"/>
    </location>
</feature>
<accession>A0A9X2YU27</accession>
<dbReference type="AlphaFoldDB" id="A0A9X2YU27"/>
<evidence type="ECO:0000259" key="2">
    <source>
        <dbReference type="Pfam" id="PF14021"/>
    </source>
</evidence>
<dbReference type="GO" id="GO:0050135">
    <property type="term" value="F:NADP+ nucleosidase activity"/>
    <property type="evidence" value="ECO:0007669"/>
    <property type="project" value="InterPro"/>
</dbReference>
<dbReference type="RefSeq" id="WP_264015938.1">
    <property type="nucleotide sequence ID" value="NZ_JACKSJ010000254.1"/>
</dbReference>
<evidence type="ECO:0000313" key="4">
    <source>
        <dbReference type="EMBL" id="MCV7173769.1"/>
    </source>
</evidence>
<reference evidence="4" key="2">
    <citation type="journal article" date="2022" name="BMC Genomics">
        <title>Comparative genome analysis of mycobacteria focusing on tRNA and non-coding RNA.</title>
        <authorList>
            <person name="Behra P.R.K."/>
            <person name="Pettersson B.M.F."/>
            <person name="Ramesh M."/>
            <person name="Das S."/>
            <person name="Dasgupta S."/>
            <person name="Kirsebom L.A."/>
        </authorList>
    </citation>
    <scope>NUCLEOTIDE SEQUENCE</scope>
    <source>
        <strain evidence="4">DSM 44615</strain>
    </source>
</reference>
<feature type="compositionally biased region" description="Basic and acidic residues" evidence="1">
    <location>
        <begin position="660"/>
        <end position="684"/>
    </location>
</feature>
<feature type="domain" description="TNT" evidence="2">
    <location>
        <begin position="974"/>
        <end position="1069"/>
    </location>
</feature>
<name>A0A9X2YU27_9MYCO</name>
<dbReference type="EMBL" id="JACKSJ010000254">
    <property type="protein sequence ID" value="MCV7173769.1"/>
    <property type="molecule type" value="Genomic_DNA"/>
</dbReference>
<feature type="domain" description="Outer membrane channel protein CpnT-like N-terminal" evidence="3">
    <location>
        <begin position="147"/>
        <end position="248"/>
    </location>
</feature>
<dbReference type="Proteomes" id="UP001140293">
    <property type="component" value="Unassembled WGS sequence"/>
</dbReference>
<dbReference type="InterPro" id="IPR025331">
    <property type="entry name" value="TNT"/>
</dbReference>
<sequence>MPSESGHSQGVGDIRIEVDPEALIRAGQRLGLLGTQLDVLMDVLRPLLSSGIASGLDPAGFNFGLEYGDRAKEFAEALAKGANAFKFVGHKLKASGHNYKNADASSTVGGSGPAGGVGDAPGETAPADTTIGPSLAVVFPPAKWWVVAPFVGLALTWPTGNPAMLRVTAEQWRNLAKGFSVFEGEVHGVKTTVSAQKIPEGEKIGAALDKLGRAATGLATLASQLGTLVSDFADSVQETQDAIRRLLDRLLSVNGFIDTVTGIFTGEAEEIIKEVARDVQSVLENFVDQVRGIAGLLGEFTELLTEVTEAFQSLADKTLRESLGDQVGGALSDFIKIHTDLSLGVTTGLVNTVAGTVSMADPAVWQGMAQTAWSVIQDPTKADDVALASLKEFVAYDKLTGDNPARGIGEAGFNVASLFLPPGGAASKTGTVARGIDAARRQFGDSGSPSFDDLPGAGPQGLGGLEDLTGGGSRVPDVPEVRPGGIPDSVIGPVPPNGIDAPPASPRGVEAPAAPPDPPSPTGAPGGREGHGDGGGSGPPPPPDPPERTPGPSDAGPGRADGPPSQSPASPGPGSADAPAAPNHAPSPDDPTPPATPQAPESSGPTGQSQADPSPSDTGSPTGHTPAAADAPAGGHAPEQHGGGTGVGENPAHQPGGNDAPREGHRPGSDEHTARPDERTHTPAEQHPANPPAVEQPSGHERAAAEGNQTREPAHAAGESDAERHEPAGMMPVGMGGFGTPMASHGSGSSPGAAEGSPAAPKAATSDASTRNLDGTGPRAATPESPRAQQPGAAGPGAGKSSPAPIESVPMHVASRPDSPLPHQGDEKHSPPPDDSEADSPPASRPEADNAPADRPDHTSNPESNDSAASSREGHSAEGNDVPRHVELLSRELADMRPWDRERVDRAITPGRLFHDLIESGCPEAIAASAIRSPYAGMTAHQLLEKFWDADKHTWKWPPHDGFKDGIWSVTDRIPTNIRLDRIGLVTERTGDFMGVEGDSYPSRGLAPGTSGDYNVFRGTGATLPPGWEVRYGEVADVFDQPGGGTQWVVVDEYGKTVLIDTLIEEELIVPVSGPYYENWMRNREAANGH</sequence>
<dbReference type="PANTHER" id="PTHR45725">
    <property type="entry name" value="FORMIN HOMOLOGY 2 FAMILY MEMBER"/>
    <property type="match status" value="1"/>
</dbReference>
<feature type="compositionally biased region" description="Basic and acidic residues" evidence="1">
    <location>
        <begin position="846"/>
        <end position="860"/>
    </location>
</feature>
<dbReference type="InterPro" id="IPR051425">
    <property type="entry name" value="Formin_Homology"/>
</dbReference>
<feature type="compositionally biased region" description="Low complexity" evidence="1">
    <location>
        <begin position="621"/>
        <end position="637"/>
    </location>
</feature>
<feature type="compositionally biased region" description="Pro residues" evidence="1">
    <location>
        <begin position="513"/>
        <end position="522"/>
    </location>
</feature>
<dbReference type="InterPro" id="IPR057746">
    <property type="entry name" value="CpnT-like_N"/>
</dbReference>
<feature type="compositionally biased region" description="Pro residues" evidence="1">
    <location>
        <begin position="588"/>
        <end position="597"/>
    </location>
</feature>
<protein>
    <submittedName>
        <fullName evidence="4">Glycohydrolase toxin TNT-related protein</fullName>
    </submittedName>
</protein>
<gene>
    <name evidence="4" type="ORF">H7I41_27985</name>
</gene>
<evidence type="ECO:0000259" key="3">
    <source>
        <dbReference type="Pfam" id="PF25547"/>
    </source>
</evidence>
<feature type="compositionally biased region" description="Polar residues" evidence="1">
    <location>
        <begin position="604"/>
        <end position="620"/>
    </location>
</feature>
<keyword evidence="5" id="KW-1185">Reference proteome</keyword>
<proteinExistence type="predicted"/>
<organism evidence="4 5">
    <name type="scientific">[Mycobacterium] manitobense</name>
    <dbReference type="NCBI Taxonomy" id="190147"/>
    <lineage>
        <taxon>Bacteria</taxon>
        <taxon>Bacillati</taxon>
        <taxon>Actinomycetota</taxon>
        <taxon>Actinomycetes</taxon>
        <taxon>Mycobacteriales</taxon>
        <taxon>Mycobacteriaceae</taxon>
        <taxon>Mycolicibacterium</taxon>
    </lineage>
</organism>
<feature type="compositionally biased region" description="Low complexity" evidence="1">
    <location>
        <begin position="560"/>
        <end position="582"/>
    </location>
</feature>
<feature type="compositionally biased region" description="Low complexity" evidence="1">
    <location>
        <begin position="741"/>
        <end position="764"/>
    </location>
</feature>
<feature type="region of interest" description="Disordered" evidence="1">
    <location>
        <begin position="104"/>
        <end position="126"/>
    </location>
</feature>
<dbReference type="Pfam" id="PF14021">
    <property type="entry name" value="TNT"/>
    <property type="match status" value="1"/>
</dbReference>
<feature type="region of interest" description="Disordered" evidence="1">
    <location>
        <begin position="441"/>
        <end position="884"/>
    </location>
</feature>
<feature type="compositionally biased region" description="Basic and acidic residues" evidence="1">
    <location>
        <begin position="872"/>
        <end position="884"/>
    </location>
</feature>
<comment type="caution">
    <text evidence="4">The sequence shown here is derived from an EMBL/GenBank/DDBJ whole genome shotgun (WGS) entry which is preliminary data.</text>
</comment>